<reference evidence="3" key="1">
    <citation type="journal article" date="2011" name="Science">
        <title>The plant cell wall-decomposing machinery underlies the functional diversity of forest fungi.</title>
        <authorList>
            <person name="Eastwood D.C."/>
            <person name="Floudas D."/>
            <person name="Binder M."/>
            <person name="Majcherczyk A."/>
            <person name="Schneider P."/>
            <person name="Aerts A."/>
            <person name="Asiegbu F.O."/>
            <person name="Baker S.E."/>
            <person name="Barry K."/>
            <person name="Bendiksby M."/>
            <person name="Blumentritt M."/>
            <person name="Coutinho P.M."/>
            <person name="Cullen D."/>
            <person name="de Vries R.P."/>
            <person name="Gathman A."/>
            <person name="Goodell B."/>
            <person name="Henrissat B."/>
            <person name="Ihrmark K."/>
            <person name="Kauserud H."/>
            <person name="Kohler A."/>
            <person name="LaButti K."/>
            <person name="Lapidus A."/>
            <person name="Lavin J.L."/>
            <person name="Lee Y.-H."/>
            <person name="Lindquist E."/>
            <person name="Lilly W."/>
            <person name="Lucas S."/>
            <person name="Morin E."/>
            <person name="Murat C."/>
            <person name="Oguiza J.A."/>
            <person name="Park J."/>
            <person name="Pisabarro A.G."/>
            <person name="Riley R."/>
            <person name="Rosling A."/>
            <person name="Salamov A."/>
            <person name="Schmidt O."/>
            <person name="Schmutz J."/>
            <person name="Skrede I."/>
            <person name="Stenlid J."/>
            <person name="Wiebenga A."/>
            <person name="Xie X."/>
            <person name="Kuees U."/>
            <person name="Hibbett D.S."/>
            <person name="Hoffmeister D."/>
            <person name="Hoegberg N."/>
            <person name="Martin F."/>
            <person name="Grigoriev I.V."/>
            <person name="Watkinson S.C."/>
        </authorList>
    </citation>
    <scope>NUCLEOTIDE SEQUENCE [LARGE SCALE GENOMIC DNA]</scope>
    <source>
        <strain evidence="3">strain S7.3</strain>
    </source>
</reference>
<dbReference type="OrthoDB" id="3366352at2759"/>
<dbReference type="EMBL" id="GL945485">
    <property type="protein sequence ID" value="EGN95630.1"/>
    <property type="molecule type" value="Genomic_DNA"/>
</dbReference>
<protein>
    <recommendedName>
        <fullName evidence="4">BTB domain-containing protein</fullName>
    </recommendedName>
</protein>
<evidence type="ECO:0000313" key="3">
    <source>
        <dbReference type="Proteomes" id="UP000008063"/>
    </source>
</evidence>
<feature type="region of interest" description="Disordered" evidence="1">
    <location>
        <begin position="20"/>
        <end position="68"/>
    </location>
</feature>
<dbReference type="HOGENOM" id="CLU_068729_0_0_1"/>
<proteinExistence type="predicted"/>
<feature type="compositionally biased region" description="Low complexity" evidence="1">
    <location>
        <begin position="50"/>
        <end position="65"/>
    </location>
</feature>
<dbReference type="OMA" id="LAPHYWS"/>
<feature type="region of interest" description="Disordered" evidence="1">
    <location>
        <begin position="307"/>
        <end position="351"/>
    </location>
</feature>
<feature type="compositionally biased region" description="Acidic residues" evidence="1">
    <location>
        <begin position="307"/>
        <end position="328"/>
    </location>
</feature>
<keyword evidence="3" id="KW-1185">Reference proteome</keyword>
<evidence type="ECO:0000256" key="1">
    <source>
        <dbReference type="SAM" id="MobiDB-lite"/>
    </source>
</evidence>
<sequence>MSLDNSPGIPQGIKNLRLHHPYSHHRCGPPRDHKYPLKRPSMDFAPGVQPSSNSSSSSSSSSPSFLPRPFPPSNLADVPVEYIVDQLRNLASLYWNKPETADCTIIIPVPNYRGRASPPSGSPLHPPSDVSSSESLRAEHDPTGSGRRATEPVIQPVPRITLKLHVDYLSAQSTFLRGLFSGASPLDLINTTVPSSSSSSPESPRRASAPFHVPANRLPRLLPSPPSHPVLFLPIPDPSSIHLLFHWMYFGRTNHIEDCLNRGIVHWEGLARNVEYLGLPTEIKIFLGRWYGNWILPARNLHNCDSYDDDSDDEDLDDEDDDDDDDDGYSTQSSRDDDSDMEAIEDFERGRTRTIRPLSGVTCGPPYRACTA</sequence>
<accession>F8Q7U2</accession>
<dbReference type="Proteomes" id="UP000008063">
    <property type="component" value="Unassembled WGS sequence"/>
</dbReference>
<evidence type="ECO:0000313" key="2">
    <source>
        <dbReference type="EMBL" id="EGN95630.1"/>
    </source>
</evidence>
<gene>
    <name evidence="2" type="ORF">SERLA73DRAFT_186744</name>
</gene>
<evidence type="ECO:0008006" key="4">
    <source>
        <dbReference type="Google" id="ProtNLM"/>
    </source>
</evidence>
<feature type="region of interest" description="Disordered" evidence="1">
    <location>
        <begin position="116"/>
        <end position="154"/>
    </location>
</feature>
<dbReference type="InParanoid" id="F8Q7U2"/>
<organism evidence="3">
    <name type="scientific">Serpula lacrymans var. lacrymans (strain S7.3)</name>
    <name type="common">Dry rot fungus</name>
    <dbReference type="NCBI Taxonomy" id="936435"/>
    <lineage>
        <taxon>Eukaryota</taxon>
        <taxon>Fungi</taxon>
        <taxon>Dikarya</taxon>
        <taxon>Basidiomycota</taxon>
        <taxon>Agaricomycotina</taxon>
        <taxon>Agaricomycetes</taxon>
        <taxon>Agaricomycetidae</taxon>
        <taxon>Boletales</taxon>
        <taxon>Coniophorineae</taxon>
        <taxon>Serpulaceae</taxon>
        <taxon>Serpula</taxon>
    </lineage>
</organism>
<name>F8Q7U2_SERL3</name>
<dbReference type="AlphaFoldDB" id="F8Q7U2"/>